<accession>A0A518HSG7</accession>
<feature type="transmembrane region" description="Helical" evidence="5">
    <location>
        <begin position="158"/>
        <end position="176"/>
    </location>
</feature>
<keyword evidence="7" id="KW-1185">Reference proteome</keyword>
<dbReference type="RefSeq" id="WP_145388131.1">
    <property type="nucleotide sequence ID" value="NZ_CP037423.1"/>
</dbReference>
<evidence type="ECO:0000256" key="4">
    <source>
        <dbReference type="RuleBase" id="RU003750"/>
    </source>
</evidence>
<dbReference type="Gene3D" id="1.20.120.1760">
    <property type="match status" value="1"/>
</dbReference>
<dbReference type="InterPro" id="IPR048254">
    <property type="entry name" value="CDP_ALCOHOL_P_TRANSF_CS"/>
</dbReference>
<evidence type="ECO:0000256" key="2">
    <source>
        <dbReference type="ARBA" id="ARBA00022679"/>
    </source>
</evidence>
<dbReference type="EMBL" id="CP037423">
    <property type="protein sequence ID" value="QDV43795.1"/>
    <property type="molecule type" value="Genomic_DNA"/>
</dbReference>
<evidence type="ECO:0000313" key="7">
    <source>
        <dbReference type="Proteomes" id="UP000319004"/>
    </source>
</evidence>
<dbReference type="GO" id="GO:0016780">
    <property type="term" value="F:phosphotransferase activity, for other substituted phosphate groups"/>
    <property type="evidence" value="ECO:0007669"/>
    <property type="project" value="InterPro"/>
</dbReference>
<dbReference type="InterPro" id="IPR043130">
    <property type="entry name" value="CDP-OH_PTrfase_TM_dom"/>
</dbReference>
<dbReference type="Pfam" id="PF01066">
    <property type="entry name" value="CDP-OH_P_transf"/>
    <property type="match status" value="1"/>
</dbReference>
<dbReference type="PROSITE" id="PS00379">
    <property type="entry name" value="CDP_ALCOHOL_P_TRANSF"/>
    <property type="match status" value="1"/>
</dbReference>
<dbReference type="OrthoDB" id="272054at2"/>
<keyword evidence="5" id="KW-0812">Transmembrane</keyword>
<dbReference type="InterPro" id="IPR014472">
    <property type="entry name" value="CHOPT"/>
</dbReference>
<proteinExistence type="inferred from homology"/>
<evidence type="ECO:0000256" key="3">
    <source>
        <dbReference type="ARBA" id="ARBA00023136"/>
    </source>
</evidence>
<keyword evidence="2 4" id="KW-0808">Transferase</keyword>
<feature type="transmembrane region" description="Helical" evidence="5">
    <location>
        <begin position="182"/>
        <end position="203"/>
    </location>
</feature>
<evidence type="ECO:0000256" key="5">
    <source>
        <dbReference type="SAM" id="Phobius"/>
    </source>
</evidence>
<gene>
    <name evidence="6" type="ORF">Enr13x_36540</name>
</gene>
<dbReference type="Proteomes" id="UP000319004">
    <property type="component" value="Chromosome"/>
</dbReference>
<comment type="subcellular location">
    <subcellularLocation>
        <location evidence="1">Membrane</location>
    </subcellularLocation>
</comment>
<dbReference type="PANTHER" id="PTHR10414">
    <property type="entry name" value="ETHANOLAMINEPHOSPHOTRANSFERASE"/>
    <property type="match status" value="1"/>
</dbReference>
<organism evidence="6 7">
    <name type="scientific">Stieleria neptunia</name>
    <dbReference type="NCBI Taxonomy" id="2527979"/>
    <lineage>
        <taxon>Bacteria</taxon>
        <taxon>Pseudomonadati</taxon>
        <taxon>Planctomycetota</taxon>
        <taxon>Planctomycetia</taxon>
        <taxon>Pirellulales</taxon>
        <taxon>Pirellulaceae</taxon>
        <taxon>Stieleria</taxon>
    </lineage>
</organism>
<evidence type="ECO:0000256" key="1">
    <source>
        <dbReference type="ARBA" id="ARBA00004370"/>
    </source>
</evidence>
<dbReference type="AlphaFoldDB" id="A0A518HSG7"/>
<dbReference type="GO" id="GO:0016020">
    <property type="term" value="C:membrane"/>
    <property type="evidence" value="ECO:0007669"/>
    <property type="project" value="UniProtKB-SubCell"/>
</dbReference>
<feature type="transmembrane region" description="Helical" evidence="5">
    <location>
        <begin position="104"/>
        <end position="137"/>
    </location>
</feature>
<dbReference type="KEGG" id="snep:Enr13x_36540"/>
<dbReference type="InterPro" id="IPR000462">
    <property type="entry name" value="CDP-OH_P_trans"/>
</dbReference>
<keyword evidence="5" id="KW-1133">Transmembrane helix</keyword>
<sequence>MSARVSHSLIDPIISPKLQSLYPHLGIPSGFPPEGIVLMGHVSAILGAVGLAFSTTYWWAGIIGAAGIVGNHLADCVDGTHARRTGQCRNGGELLDHFTDPLSFAYYLIGIGVACGRLDLAIVAVVCLFAIAVLTNIKAKLVGEFTLSRFGPTEFKTLLSLIGIATAALFWIPQSIVTPGQFLLFTYAALIVAGLVQLPIQLVRSVKEVNQRGAAPDTTEWQLK</sequence>
<keyword evidence="3 5" id="KW-0472">Membrane</keyword>
<dbReference type="GO" id="GO:0008654">
    <property type="term" value="P:phospholipid biosynthetic process"/>
    <property type="evidence" value="ECO:0007669"/>
    <property type="project" value="InterPro"/>
</dbReference>
<dbReference type="PANTHER" id="PTHR10414:SF37">
    <property type="entry name" value="BB IN A BOXCAR, ISOFORM C"/>
    <property type="match status" value="1"/>
</dbReference>
<reference evidence="6 7" key="1">
    <citation type="submission" date="2019-03" db="EMBL/GenBank/DDBJ databases">
        <title>Deep-cultivation of Planctomycetes and their phenomic and genomic characterization uncovers novel biology.</title>
        <authorList>
            <person name="Wiegand S."/>
            <person name="Jogler M."/>
            <person name="Boedeker C."/>
            <person name="Pinto D."/>
            <person name="Vollmers J."/>
            <person name="Rivas-Marin E."/>
            <person name="Kohn T."/>
            <person name="Peeters S.H."/>
            <person name="Heuer A."/>
            <person name="Rast P."/>
            <person name="Oberbeckmann S."/>
            <person name="Bunk B."/>
            <person name="Jeske O."/>
            <person name="Meyerdierks A."/>
            <person name="Storesund J.E."/>
            <person name="Kallscheuer N."/>
            <person name="Luecker S."/>
            <person name="Lage O.M."/>
            <person name="Pohl T."/>
            <person name="Merkel B.J."/>
            <person name="Hornburger P."/>
            <person name="Mueller R.-W."/>
            <person name="Bruemmer F."/>
            <person name="Labrenz M."/>
            <person name="Spormann A.M."/>
            <person name="Op den Camp H."/>
            <person name="Overmann J."/>
            <person name="Amann R."/>
            <person name="Jetten M.S.M."/>
            <person name="Mascher T."/>
            <person name="Medema M.H."/>
            <person name="Devos D.P."/>
            <person name="Kaster A.-K."/>
            <person name="Ovreas L."/>
            <person name="Rohde M."/>
            <person name="Galperin M.Y."/>
            <person name="Jogler C."/>
        </authorList>
    </citation>
    <scope>NUCLEOTIDE SEQUENCE [LARGE SCALE GENOMIC DNA]</scope>
    <source>
        <strain evidence="6 7">Enr13</strain>
    </source>
</reference>
<comment type="similarity">
    <text evidence="4">Belongs to the CDP-alcohol phosphatidyltransferase class-I family.</text>
</comment>
<evidence type="ECO:0000313" key="6">
    <source>
        <dbReference type="EMBL" id="QDV43795.1"/>
    </source>
</evidence>
<protein>
    <submittedName>
        <fullName evidence="6">CDP-alcohol phosphatidyltransferase</fullName>
    </submittedName>
</protein>
<name>A0A518HSG7_9BACT</name>
<feature type="transmembrane region" description="Helical" evidence="5">
    <location>
        <begin position="36"/>
        <end position="60"/>
    </location>
</feature>